<evidence type="ECO:0000259" key="7">
    <source>
        <dbReference type="Pfam" id="PF03813"/>
    </source>
</evidence>
<reference evidence="13 14" key="1">
    <citation type="submission" date="2014-04" db="EMBL/GenBank/DDBJ databases">
        <authorList>
            <consortium name="DOE Joint Genome Institute"/>
            <person name="Kuo A."/>
            <person name="Tarkka M."/>
            <person name="Buscot F."/>
            <person name="Kohler A."/>
            <person name="Nagy L.G."/>
            <person name="Floudas D."/>
            <person name="Copeland A."/>
            <person name="Barry K.W."/>
            <person name="Cichocki N."/>
            <person name="Veneault-Fourrey C."/>
            <person name="LaButti K."/>
            <person name="Lindquist E.A."/>
            <person name="Lipzen A."/>
            <person name="Lundell T."/>
            <person name="Morin E."/>
            <person name="Murat C."/>
            <person name="Sun H."/>
            <person name="Tunlid A."/>
            <person name="Henrissat B."/>
            <person name="Grigoriev I.V."/>
            <person name="Hibbett D.S."/>
            <person name="Martin F."/>
            <person name="Nordberg H.P."/>
            <person name="Cantor M.N."/>
            <person name="Hua S.X."/>
        </authorList>
    </citation>
    <scope>NUCLEOTIDE SEQUENCE [LARGE SCALE GENOMIC DNA]</scope>
    <source>
        <strain evidence="13 14">F 1598</strain>
    </source>
</reference>
<keyword evidence="5" id="KW-0698">rRNA processing</keyword>
<dbReference type="GO" id="GO:0032545">
    <property type="term" value="C:CURI complex"/>
    <property type="evidence" value="ECO:0007669"/>
    <property type="project" value="TreeGrafter"/>
</dbReference>
<dbReference type="GO" id="GO:0034456">
    <property type="term" value="C:UTP-C complex"/>
    <property type="evidence" value="ECO:0007669"/>
    <property type="project" value="TreeGrafter"/>
</dbReference>
<dbReference type="Gene3D" id="1.10.1410.10">
    <property type="match status" value="1"/>
</dbReference>
<keyword evidence="5" id="KW-0690">Ribosome biogenesis</keyword>
<evidence type="ECO:0000256" key="6">
    <source>
        <dbReference type="SAM" id="MobiDB-lite"/>
    </source>
</evidence>
<dbReference type="Pfam" id="PF17407">
    <property type="entry name" value="Nrap_D6"/>
    <property type="match status" value="1"/>
</dbReference>
<keyword evidence="3 5" id="KW-0694">RNA-binding</keyword>
<dbReference type="InterPro" id="IPR035367">
    <property type="entry name" value="Nrap_D2"/>
</dbReference>
<dbReference type="FunCoup" id="A0A0C3F562">
    <property type="interactions" value="659"/>
</dbReference>
<keyword evidence="5" id="KW-0687">Ribonucleoprotein</keyword>
<name>A0A0C3F562_PILCF</name>
<dbReference type="Gene3D" id="3.30.70.3030">
    <property type="match status" value="1"/>
</dbReference>
<keyword evidence="4 5" id="KW-0539">Nucleus</keyword>
<comment type="subcellular location">
    <subcellularLocation>
        <location evidence="1 5">Nucleus</location>
        <location evidence="1 5">Nucleolus</location>
    </subcellularLocation>
</comment>
<feature type="compositionally biased region" description="Acidic residues" evidence="6">
    <location>
        <begin position="49"/>
        <end position="59"/>
    </location>
</feature>
<dbReference type="InterPro" id="IPR035371">
    <property type="entry name" value="Nrap_D6"/>
</dbReference>
<protein>
    <recommendedName>
        <fullName evidence="5">U3 small nucleolar RNA-associated protein 22</fullName>
    </recommendedName>
</protein>
<dbReference type="PANTHER" id="PTHR17972">
    <property type="entry name" value="NUCLEOLAR RNA-ASSOCIATED PROTEIN"/>
    <property type="match status" value="1"/>
</dbReference>
<dbReference type="InterPro" id="IPR005554">
    <property type="entry name" value="NOL6/Upt22"/>
</dbReference>
<evidence type="ECO:0000259" key="8">
    <source>
        <dbReference type="Pfam" id="PF17403"/>
    </source>
</evidence>
<evidence type="ECO:0000256" key="4">
    <source>
        <dbReference type="ARBA" id="ARBA00023242"/>
    </source>
</evidence>
<evidence type="ECO:0000256" key="2">
    <source>
        <dbReference type="ARBA" id="ARBA00006674"/>
    </source>
</evidence>
<dbReference type="HOGENOM" id="CLU_003502_1_1_1"/>
<feature type="domain" description="Nrap protein" evidence="10">
    <location>
        <begin position="710"/>
        <end position="924"/>
    </location>
</feature>
<dbReference type="Proteomes" id="UP000054166">
    <property type="component" value="Unassembled WGS sequence"/>
</dbReference>
<dbReference type="InterPro" id="IPR035082">
    <property type="entry name" value="Nrap_D1"/>
</dbReference>
<gene>
    <name evidence="13" type="ORF">PILCRDRAFT_13822</name>
</gene>
<organism evidence="13 14">
    <name type="scientific">Piloderma croceum (strain F 1598)</name>
    <dbReference type="NCBI Taxonomy" id="765440"/>
    <lineage>
        <taxon>Eukaryota</taxon>
        <taxon>Fungi</taxon>
        <taxon>Dikarya</taxon>
        <taxon>Basidiomycota</taxon>
        <taxon>Agaricomycotina</taxon>
        <taxon>Agaricomycetes</taxon>
        <taxon>Agaricomycetidae</taxon>
        <taxon>Atheliales</taxon>
        <taxon>Atheliaceae</taxon>
        <taxon>Piloderma</taxon>
    </lineage>
</organism>
<dbReference type="InterPro" id="IPR035370">
    <property type="entry name" value="Nrap_D5"/>
</dbReference>
<dbReference type="Pfam" id="PF17406">
    <property type="entry name" value="Nrap_D5"/>
    <property type="match status" value="1"/>
</dbReference>
<evidence type="ECO:0000256" key="1">
    <source>
        <dbReference type="ARBA" id="ARBA00004604"/>
    </source>
</evidence>
<dbReference type="AlphaFoldDB" id="A0A0C3F562"/>
<dbReference type="PANTHER" id="PTHR17972:SF0">
    <property type="entry name" value="NUCLEOLAR PROTEIN 6"/>
    <property type="match status" value="1"/>
</dbReference>
<dbReference type="InterPro" id="IPR035368">
    <property type="entry name" value="Nrap_D3"/>
</dbReference>
<feature type="domain" description="Nrap protein" evidence="12">
    <location>
        <begin position="1085"/>
        <end position="1244"/>
    </location>
</feature>
<dbReference type="GO" id="GO:0003723">
    <property type="term" value="F:RNA binding"/>
    <property type="evidence" value="ECO:0007669"/>
    <property type="project" value="UniProtKB-KW"/>
</dbReference>
<evidence type="ECO:0000259" key="11">
    <source>
        <dbReference type="Pfam" id="PF17406"/>
    </source>
</evidence>
<comment type="similarity">
    <text evidence="2 5">Belongs to the NRAP family.</text>
</comment>
<dbReference type="OrthoDB" id="10251401at2759"/>
<evidence type="ECO:0000259" key="9">
    <source>
        <dbReference type="Pfam" id="PF17404"/>
    </source>
</evidence>
<accession>A0A0C3F562</accession>
<evidence type="ECO:0000256" key="5">
    <source>
        <dbReference type="RuleBase" id="RU364032"/>
    </source>
</evidence>
<dbReference type="Pfam" id="PF17403">
    <property type="entry name" value="Nrap_D2"/>
    <property type="match status" value="1"/>
</dbReference>
<evidence type="ECO:0000259" key="12">
    <source>
        <dbReference type="Pfam" id="PF17407"/>
    </source>
</evidence>
<evidence type="ECO:0000256" key="3">
    <source>
        <dbReference type="ARBA" id="ARBA00022884"/>
    </source>
</evidence>
<dbReference type="GO" id="GO:0006409">
    <property type="term" value="P:tRNA export from nucleus"/>
    <property type="evidence" value="ECO:0007669"/>
    <property type="project" value="TreeGrafter"/>
</dbReference>
<feature type="domain" description="Nrap protein" evidence="11">
    <location>
        <begin position="926"/>
        <end position="1073"/>
    </location>
</feature>
<evidence type="ECO:0000259" key="10">
    <source>
        <dbReference type="Pfam" id="PF17405"/>
    </source>
</evidence>
<feature type="domain" description="Nrap protein" evidence="8">
    <location>
        <begin position="363"/>
        <end position="521"/>
    </location>
</feature>
<feature type="region of interest" description="Disordered" evidence="6">
    <location>
        <begin position="25"/>
        <end position="97"/>
    </location>
</feature>
<dbReference type="Pfam" id="PF17405">
    <property type="entry name" value="Nrap_D4"/>
    <property type="match status" value="1"/>
</dbReference>
<dbReference type="GO" id="GO:0006364">
    <property type="term" value="P:rRNA processing"/>
    <property type="evidence" value="ECO:0007669"/>
    <property type="project" value="UniProtKB-KW"/>
</dbReference>
<evidence type="ECO:0000313" key="14">
    <source>
        <dbReference type="Proteomes" id="UP000054166"/>
    </source>
</evidence>
<dbReference type="Pfam" id="PF17404">
    <property type="entry name" value="Nrap_D3"/>
    <property type="match status" value="1"/>
</dbReference>
<dbReference type="Pfam" id="PF03813">
    <property type="entry name" value="Nrap"/>
    <property type="match status" value="1"/>
</dbReference>
<feature type="domain" description="Nrap protein" evidence="7">
    <location>
        <begin position="216"/>
        <end position="359"/>
    </location>
</feature>
<reference evidence="14" key="2">
    <citation type="submission" date="2015-01" db="EMBL/GenBank/DDBJ databases">
        <title>Evolutionary Origins and Diversification of the Mycorrhizal Mutualists.</title>
        <authorList>
            <consortium name="DOE Joint Genome Institute"/>
            <consortium name="Mycorrhizal Genomics Consortium"/>
            <person name="Kohler A."/>
            <person name="Kuo A."/>
            <person name="Nagy L.G."/>
            <person name="Floudas D."/>
            <person name="Copeland A."/>
            <person name="Barry K.W."/>
            <person name="Cichocki N."/>
            <person name="Veneault-Fourrey C."/>
            <person name="LaButti K."/>
            <person name="Lindquist E.A."/>
            <person name="Lipzen A."/>
            <person name="Lundell T."/>
            <person name="Morin E."/>
            <person name="Murat C."/>
            <person name="Riley R."/>
            <person name="Ohm R."/>
            <person name="Sun H."/>
            <person name="Tunlid A."/>
            <person name="Henrissat B."/>
            <person name="Grigoriev I.V."/>
            <person name="Hibbett D.S."/>
            <person name="Martin F."/>
        </authorList>
    </citation>
    <scope>NUCLEOTIDE SEQUENCE [LARGE SCALE GENOMIC DNA]</scope>
    <source>
        <strain evidence="14">F 1598</strain>
    </source>
</reference>
<dbReference type="InterPro" id="IPR035369">
    <property type="entry name" value="Nrap_D4"/>
</dbReference>
<proteinExistence type="inferred from homology"/>
<dbReference type="GO" id="GO:0032040">
    <property type="term" value="C:small-subunit processome"/>
    <property type="evidence" value="ECO:0007669"/>
    <property type="project" value="TreeGrafter"/>
</dbReference>
<sequence>MTLNLKRKRGRETLTGQKKTVPIFIDADDDRDSSLGELEDVTGNRGGEDEMDNGEDEPWEGFGGEHSGGENDTPASADQAETHIGQKEKRRNPATGEELRVIKDATDLFRSSSFKLQIDALLPNVRPKSSRIPPLDRFLLALHTFLMSLPAIAPQHPLEGARTLLKTGIAVPYSMPLPTENTNWKVSFEKPTDVTLVGSWANKVSVKGKDGGKFGVDLAVEMPESLFQEKDYLNGRFFHKRAFYLASIAAAIQVKKSGLDADVFYESTSNDPRLTTLILRPRQGNSPHDFSKLNAQVRIIPVLPSPSPISLHRLSPSHSNIRTSAPDTDTHPPTPIYNTSFLLSITPKLDLLTTHTLKQNAPAFGDALTLLRVWANQRGYGEGERLCVKGFEGKGGWWAAIIALLVVGEEGEAGKKGKSRRPVGTGLSSYQMFRAALDFLAKHDFENEPLFLKTKTGHQFQPKEYVAHHEAVFVDANSMVNLLGGIPLCSLDMLKHDAKKTLELLDKSGTSWDPFSEVFLKEQRDLPARFDTIIRVDLSSTKPRTLSTHSVLDCGSHANALLAQLAATLRRGLGNRTKAVAILHRTSEVRSISQAHPSNPSIIQIGLILNPEHASRLVDQGPAADDPDSSHAEEFRDFWGEKAELRRFKDGRIIESVVWDVKTSDERAHVPSMIVQYLLGRHFHVPEDAVQTWQTAFDSTLRLPESVAMLHQGSASGSSGFKGAMMAFDQLVKGLKALDNELPLSLVNASPITEYLRYTSVFSPVALPPRLAASIPQCWSYFPAMEIILEFEKSGRWPDDLRAIQKIKLAFLERVASALMNSKEGLKATVVVGDGVVRSDIQDQSRLEIVTAEGWAFSARIWHDREATLLDRIIDNKPRMPITSQKPDEGKSRERQEALEARTLYTRRFIHAPRHHRAIANLCHRFSAYAGTVRLVKRWLASHWLLHVHVSEEVVEIICAAIFVGDGRIPEAGNVAEEKATVPGTKERGFALVVEFLKDWTWEERLFVPLYSNSENGSSGATATTGTKLGVWRVSTEEDKAGYVWTSGGPDIMAAHRVRAIAKATWNYLARMETGSLDGLFIHPTEDYDLIIQLKPAVLPRYFQNMAVDPVVWSQKGGYANIQPQSGELPPRPGFDPAQLLFNDLKRVYKDTLQFFFDPIGGDRIGAVWEPSVKQQRPFRVLGGFSGVPNSKVSTRTLHVAATKQGSHDQDHHKGKDKKGLVTLNENGVLSEIERLASGLAQSIKIQV</sequence>
<feature type="domain" description="Nrap protein" evidence="9">
    <location>
        <begin position="528"/>
        <end position="684"/>
    </location>
</feature>
<keyword evidence="14" id="KW-1185">Reference proteome</keyword>
<dbReference type="InParanoid" id="A0A0C3F562"/>
<evidence type="ECO:0000313" key="13">
    <source>
        <dbReference type="EMBL" id="KIM75134.1"/>
    </source>
</evidence>
<dbReference type="EMBL" id="KN833050">
    <property type="protein sequence ID" value="KIM75134.1"/>
    <property type="molecule type" value="Genomic_DNA"/>
</dbReference>
<dbReference type="STRING" id="765440.A0A0C3F562"/>